<dbReference type="GO" id="GO:0007186">
    <property type="term" value="P:G protein-coupled receptor signaling pathway"/>
    <property type="evidence" value="ECO:0007669"/>
    <property type="project" value="InterPro"/>
</dbReference>
<keyword evidence="2" id="KW-0732">Signal</keyword>
<keyword evidence="1" id="KW-1133">Transmembrane helix</keyword>
<dbReference type="Pfam" id="PF10192">
    <property type="entry name" value="GPR180-TMEM145_TM"/>
    <property type="match status" value="1"/>
</dbReference>
<sequence length="482" mass="53888">MMRVGYSTTLAYLVLLCGSYFAQSKITEGTLDLSSYVTEQYITKFSFSEGTKGLIRGNFSAIDGGENYFEGKPHDLRILLLDDEHWPAYSHASWTMQGQGSLCVERLRMANWQKRITPQSVGGHPMLVNRHMGAAEFEMEVPTKGRTRTHYWYAVVVDCFLEEYDAHPPPVHFDMFFYNGKSHLPADERGMPTTYGVVLVATVGFLGFVCNVMLSQYKKVGQVHLIVLLLGVAVALQTFSHMAELTHLLVYMRNGKGLKWRHSWIPMDFFAQMMLGMSELVIQFVLITLGFGWTLIGAAGADNHTPMLGALGRVLSTGGATKMRTVFFSLVAGAQVILMYMGRKYEDDFNQFHDFEHPPGYALMAVRVTLCLLFVLGVYGTIKGNLGEKVKSFELKLLVLGVVWFLAFPFLVVVLTPILEPYNRHPAVTGGSIVLQSVALGLMSTLFLQNSEYIKMSTLANMGTIFSPTTTVHKKWFKVAVD</sequence>
<dbReference type="PANTHER" id="PTHR23252:SF24">
    <property type="entry name" value="TRANSMEMBRANE PROTEIN 145"/>
    <property type="match status" value="1"/>
</dbReference>
<keyword evidence="5" id="KW-1185">Reference proteome</keyword>
<feature type="signal peptide" evidence="2">
    <location>
        <begin position="1"/>
        <end position="24"/>
    </location>
</feature>
<dbReference type="GO" id="GO:0019236">
    <property type="term" value="P:response to pheromone"/>
    <property type="evidence" value="ECO:0007669"/>
    <property type="project" value="InterPro"/>
</dbReference>
<evidence type="ECO:0000313" key="4">
    <source>
        <dbReference type="EMBL" id="KAK3280944.1"/>
    </source>
</evidence>
<dbReference type="Proteomes" id="UP001190700">
    <property type="component" value="Unassembled WGS sequence"/>
</dbReference>
<proteinExistence type="predicted"/>
<comment type="caution">
    <text evidence="4">The sequence shown here is derived from an EMBL/GenBank/DDBJ whole genome shotgun (WGS) entry which is preliminary data.</text>
</comment>
<reference evidence="4 5" key="1">
    <citation type="journal article" date="2015" name="Genome Biol. Evol.">
        <title>Comparative Genomics of a Bacterivorous Green Alga Reveals Evolutionary Causalities and Consequences of Phago-Mixotrophic Mode of Nutrition.</title>
        <authorList>
            <person name="Burns J.A."/>
            <person name="Paasch A."/>
            <person name="Narechania A."/>
            <person name="Kim E."/>
        </authorList>
    </citation>
    <scope>NUCLEOTIDE SEQUENCE [LARGE SCALE GENOMIC DNA]</scope>
    <source>
        <strain evidence="4 5">PLY_AMNH</strain>
    </source>
</reference>
<dbReference type="PANTHER" id="PTHR23252">
    <property type="entry name" value="INTIMAL THICKNESS RECEPTOR-RELATED"/>
    <property type="match status" value="1"/>
</dbReference>
<feature type="transmembrane region" description="Helical" evidence="1">
    <location>
        <begin position="394"/>
        <end position="415"/>
    </location>
</feature>
<evidence type="ECO:0000313" key="5">
    <source>
        <dbReference type="Proteomes" id="UP001190700"/>
    </source>
</evidence>
<feature type="chain" id="PRO_5042172390" description="GPR180/TMEM145 transmembrane domain-containing protein" evidence="2">
    <location>
        <begin position="25"/>
        <end position="482"/>
    </location>
</feature>
<gene>
    <name evidence="4" type="ORF">CYMTET_11235</name>
</gene>
<feature type="transmembrane region" description="Helical" evidence="1">
    <location>
        <begin position="322"/>
        <end position="341"/>
    </location>
</feature>
<evidence type="ECO:0000256" key="2">
    <source>
        <dbReference type="SAM" id="SignalP"/>
    </source>
</evidence>
<dbReference type="EMBL" id="LGRX02004178">
    <property type="protein sequence ID" value="KAK3280944.1"/>
    <property type="molecule type" value="Genomic_DNA"/>
</dbReference>
<evidence type="ECO:0000259" key="3">
    <source>
        <dbReference type="Pfam" id="PF10192"/>
    </source>
</evidence>
<dbReference type="InterPro" id="IPR047831">
    <property type="entry name" value="GPR180/TMEM145"/>
</dbReference>
<organism evidence="4 5">
    <name type="scientific">Cymbomonas tetramitiformis</name>
    <dbReference type="NCBI Taxonomy" id="36881"/>
    <lineage>
        <taxon>Eukaryota</taxon>
        <taxon>Viridiplantae</taxon>
        <taxon>Chlorophyta</taxon>
        <taxon>Pyramimonadophyceae</taxon>
        <taxon>Pyramimonadales</taxon>
        <taxon>Pyramimonadaceae</taxon>
        <taxon>Cymbomonas</taxon>
    </lineage>
</organism>
<feature type="transmembrane region" description="Helical" evidence="1">
    <location>
        <begin position="226"/>
        <end position="243"/>
    </location>
</feature>
<feature type="transmembrane region" description="Helical" evidence="1">
    <location>
        <begin position="195"/>
        <end position="214"/>
    </location>
</feature>
<protein>
    <recommendedName>
        <fullName evidence="3">GPR180/TMEM145 transmembrane domain-containing protein</fullName>
    </recommendedName>
</protein>
<keyword evidence="1" id="KW-0472">Membrane</keyword>
<evidence type="ECO:0000256" key="1">
    <source>
        <dbReference type="SAM" id="Phobius"/>
    </source>
</evidence>
<dbReference type="InterPro" id="IPR019336">
    <property type="entry name" value="GPR180/TMEM145_TM"/>
</dbReference>
<name>A0AAE0GMP9_9CHLO</name>
<dbReference type="AlphaFoldDB" id="A0AAE0GMP9"/>
<accession>A0AAE0GMP9</accession>
<keyword evidence="1" id="KW-0812">Transmembrane</keyword>
<feature type="transmembrane region" description="Helical" evidence="1">
    <location>
        <begin position="361"/>
        <end position="382"/>
    </location>
</feature>
<feature type="transmembrane region" description="Helical" evidence="1">
    <location>
        <begin position="280"/>
        <end position="301"/>
    </location>
</feature>
<feature type="transmembrane region" description="Helical" evidence="1">
    <location>
        <begin position="427"/>
        <end position="448"/>
    </location>
</feature>
<feature type="domain" description="GPR180/TMEM145 transmembrane" evidence="3">
    <location>
        <begin position="204"/>
        <end position="443"/>
    </location>
</feature>